<reference evidence="2" key="1">
    <citation type="journal article" date="2017" name="Science">
        <title>Giant viruses with an expanded complement of translation system components.</title>
        <authorList>
            <person name="Schulz F."/>
            <person name="Yutin N."/>
            <person name="Ivanova N.N."/>
            <person name="Ortega D.R."/>
            <person name="Lee T.K."/>
            <person name="Vierheilig J."/>
            <person name="Daims H."/>
            <person name="Horn M."/>
            <person name="Wagner M."/>
            <person name="Jensen G.J."/>
            <person name="Kyrpides N.C."/>
            <person name="Koonin E.V."/>
            <person name="Woyke T."/>
        </authorList>
    </citation>
    <scope>NUCLEOTIDE SEQUENCE</scope>
    <source>
        <strain evidence="2">KNV1</strain>
    </source>
</reference>
<sequence length="315" mass="36648">MLSRIGDYIESWVRVFIIFITNYLPVKVIRNDKGIPFLYRYYLFSFGNDGAGICIHHFVLSDDQRGYHDHPWNKALSFILCGGYEERIYDKDDPNGYKTYKRDKFTFNYLDGVNNFHRVMIEEGKDAWTLFAFQRRSKTWGMIGLDGQYKAMSTQVTDLDGGWWNHVMKGLGLHSHLDLPGKVVSTVDNVILAENKVLLIKRGKDPYKDHWAFPGGRIEQKDKNMEESAYRELKEETKLTDVKLEYFNTIGNNTRDPRGFCLTNVFVGKLDKIPEKGIRAGDDAVDYQWFSLDNLPEMAFDHKDILLLVISEKKQ</sequence>
<organism evidence="2">
    <name type="scientific">Klosneuvirus KNV1</name>
    <dbReference type="NCBI Taxonomy" id="1977640"/>
    <lineage>
        <taxon>Viruses</taxon>
        <taxon>Varidnaviria</taxon>
        <taxon>Bamfordvirae</taxon>
        <taxon>Nucleocytoviricota</taxon>
        <taxon>Megaviricetes</taxon>
        <taxon>Imitervirales</taxon>
        <taxon>Mimiviridae</taxon>
        <taxon>Klosneuvirinae</taxon>
        <taxon>Klosneuvirus</taxon>
    </lineage>
</organism>
<accession>A0A1V0SIB1</accession>
<dbReference type="Gene3D" id="3.90.79.10">
    <property type="entry name" value="Nucleoside Triphosphate Pyrophosphohydrolase"/>
    <property type="match status" value="1"/>
</dbReference>
<evidence type="ECO:0000259" key="1">
    <source>
        <dbReference type="PROSITE" id="PS51462"/>
    </source>
</evidence>
<protein>
    <submittedName>
        <fullName evidence="2">NUDIX hydrolase</fullName>
    </submittedName>
</protein>
<keyword evidence="2" id="KW-0378">Hydrolase</keyword>
<dbReference type="InterPro" id="IPR000086">
    <property type="entry name" value="NUDIX_hydrolase_dom"/>
</dbReference>
<dbReference type="SUPFAM" id="SSF55811">
    <property type="entry name" value="Nudix"/>
    <property type="match status" value="1"/>
</dbReference>
<name>A0A1V0SIB1_9VIRU</name>
<dbReference type="PROSITE" id="PS51462">
    <property type="entry name" value="NUDIX"/>
    <property type="match status" value="1"/>
</dbReference>
<dbReference type="GO" id="GO:0016787">
    <property type="term" value="F:hydrolase activity"/>
    <property type="evidence" value="ECO:0007669"/>
    <property type="project" value="UniProtKB-KW"/>
</dbReference>
<dbReference type="PANTHER" id="PTHR43736">
    <property type="entry name" value="ADP-RIBOSE PYROPHOSPHATASE"/>
    <property type="match status" value="1"/>
</dbReference>
<evidence type="ECO:0000313" key="2">
    <source>
        <dbReference type="EMBL" id="ARF11460.1"/>
    </source>
</evidence>
<proteinExistence type="predicted"/>
<feature type="domain" description="Nudix hydrolase" evidence="1">
    <location>
        <begin position="182"/>
        <end position="312"/>
    </location>
</feature>
<dbReference type="EMBL" id="KY684108">
    <property type="protein sequence ID" value="ARF11460.1"/>
    <property type="molecule type" value="Genomic_DNA"/>
</dbReference>
<dbReference type="CDD" id="cd18873">
    <property type="entry name" value="NUDIX_NadM_like"/>
    <property type="match status" value="1"/>
</dbReference>
<dbReference type="Pfam" id="PF00293">
    <property type="entry name" value="NUDIX"/>
    <property type="match status" value="1"/>
</dbReference>
<dbReference type="PANTHER" id="PTHR43736:SF1">
    <property type="entry name" value="DIHYDRONEOPTERIN TRIPHOSPHATE DIPHOSPHATASE"/>
    <property type="match status" value="1"/>
</dbReference>
<dbReference type="InterPro" id="IPR015797">
    <property type="entry name" value="NUDIX_hydrolase-like_dom_sf"/>
</dbReference>
<gene>
    <name evidence="2" type="ORF">Klosneuvirus_1_317</name>
</gene>